<dbReference type="GO" id="GO:0032267">
    <property type="term" value="F:tRNA(Ile)-lysidine synthase activity"/>
    <property type="evidence" value="ECO:0007669"/>
    <property type="project" value="UniProtKB-EC"/>
</dbReference>
<reference evidence="9" key="1">
    <citation type="journal article" date="2019" name="Int. J. Syst. Evol. Microbiol.">
        <title>The Global Catalogue of Microorganisms (GCM) 10K type strain sequencing project: providing services to taxonomists for standard genome sequencing and annotation.</title>
        <authorList>
            <consortium name="The Broad Institute Genomics Platform"/>
            <consortium name="The Broad Institute Genome Sequencing Center for Infectious Disease"/>
            <person name="Wu L."/>
            <person name="Ma J."/>
        </authorList>
    </citation>
    <scope>NUCLEOTIDE SEQUENCE [LARGE SCALE GENOMIC DNA]</scope>
    <source>
        <strain evidence="9">CCM 7941</strain>
    </source>
</reference>
<comment type="domain">
    <text evidence="6">The N-terminal region contains the highly conserved SGGXDS motif, predicted to be a P-loop motif involved in ATP binding.</text>
</comment>
<organism evidence="8 9">
    <name type="scientific">Camelimonas abortus</name>
    <dbReference type="NCBI Taxonomy" id="1017184"/>
    <lineage>
        <taxon>Bacteria</taxon>
        <taxon>Pseudomonadati</taxon>
        <taxon>Pseudomonadota</taxon>
        <taxon>Alphaproteobacteria</taxon>
        <taxon>Hyphomicrobiales</taxon>
        <taxon>Chelatococcaceae</taxon>
        <taxon>Camelimonas</taxon>
    </lineage>
</organism>
<comment type="catalytic activity">
    <reaction evidence="5 6">
        <text>cytidine(34) in tRNA(Ile2) + L-lysine + ATP = lysidine(34) in tRNA(Ile2) + AMP + diphosphate + H(+)</text>
        <dbReference type="Rhea" id="RHEA:43744"/>
        <dbReference type="Rhea" id="RHEA-COMP:10625"/>
        <dbReference type="Rhea" id="RHEA-COMP:10670"/>
        <dbReference type="ChEBI" id="CHEBI:15378"/>
        <dbReference type="ChEBI" id="CHEBI:30616"/>
        <dbReference type="ChEBI" id="CHEBI:32551"/>
        <dbReference type="ChEBI" id="CHEBI:33019"/>
        <dbReference type="ChEBI" id="CHEBI:82748"/>
        <dbReference type="ChEBI" id="CHEBI:83665"/>
        <dbReference type="ChEBI" id="CHEBI:456215"/>
        <dbReference type="EC" id="6.3.4.19"/>
    </reaction>
</comment>
<evidence type="ECO:0000256" key="3">
    <source>
        <dbReference type="ARBA" id="ARBA00022741"/>
    </source>
</evidence>
<dbReference type="NCBIfam" id="TIGR02432">
    <property type="entry name" value="lysidine_TilS_N"/>
    <property type="match status" value="1"/>
</dbReference>
<feature type="domain" description="tRNA(Ile)-lysidine/2-thiocytidine synthase N-terminal" evidence="7">
    <location>
        <begin position="32"/>
        <end position="215"/>
    </location>
</feature>
<comment type="function">
    <text evidence="6">Ligates lysine onto the cytidine present at position 34 of the AUA codon-specific tRNA(Ile) that contains the anticodon CAU, in an ATP-dependent manner. Cytidine is converted to lysidine, thus changing the amino acid specificity of the tRNA from methionine to isoleucine.</text>
</comment>
<comment type="caution">
    <text evidence="8">The sequence shown here is derived from an EMBL/GenBank/DDBJ whole genome shotgun (WGS) entry which is preliminary data.</text>
</comment>
<evidence type="ECO:0000256" key="4">
    <source>
        <dbReference type="ARBA" id="ARBA00022840"/>
    </source>
</evidence>
<evidence type="ECO:0000259" key="7">
    <source>
        <dbReference type="Pfam" id="PF01171"/>
    </source>
</evidence>
<dbReference type="SUPFAM" id="SSF52402">
    <property type="entry name" value="Adenine nucleotide alpha hydrolases-like"/>
    <property type="match status" value="1"/>
</dbReference>
<dbReference type="RefSeq" id="WP_376831462.1">
    <property type="nucleotide sequence ID" value="NZ_JBHLWR010000006.1"/>
</dbReference>
<dbReference type="HAMAP" id="MF_01161">
    <property type="entry name" value="tRNA_Ile_lys_synt"/>
    <property type="match status" value="1"/>
</dbReference>
<dbReference type="EMBL" id="JBHRUV010000029">
    <property type="protein sequence ID" value="MFC3266005.1"/>
    <property type="molecule type" value="Genomic_DNA"/>
</dbReference>
<dbReference type="InterPro" id="IPR012795">
    <property type="entry name" value="tRNA_Ile_lys_synt_N"/>
</dbReference>
<dbReference type="Gene3D" id="3.40.50.620">
    <property type="entry name" value="HUPs"/>
    <property type="match status" value="1"/>
</dbReference>
<evidence type="ECO:0000313" key="9">
    <source>
        <dbReference type="Proteomes" id="UP001595536"/>
    </source>
</evidence>
<comment type="similarity">
    <text evidence="6">Belongs to the tRNA(Ile)-lysidine synthase family.</text>
</comment>
<evidence type="ECO:0000313" key="8">
    <source>
        <dbReference type="EMBL" id="MFC3266005.1"/>
    </source>
</evidence>
<comment type="subcellular location">
    <subcellularLocation>
        <location evidence="6">Cytoplasm</location>
    </subcellularLocation>
</comment>
<evidence type="ECO:0000256" key="6">
    <source>
        <dbReference type="HAMAP-Rule" id="MF_01161"/>
    </source>
</evidence>
<sequence length="354" mass="36368">MTGAAPEADGATPVSAAEAGALFAGLAGAARVLLAVSGGPDSLALLHLAAAWRADGLARGEPRPELAVATVDHRLRPEAASEARMAAAAAAALGVPAAILVWEGEKPAAGLGEAARAARYRLLLDHARAIGASHLATAHHADDQSETILMRLCAGSGLAGLAGMRAESRREGVVIVRPLLSTPKARLVAVCRARGVAFAEDPGNRDPAKARGRLRLLAAELERLGLGRERLLRLGARAARADDALEAMTGAVLSALAPRIFSGGFEIDMKALAGHADEIVIRALARLATQAAGEGRLRLERLERAALRLAAAARAGRPAALTLAGLALRLDRRGLCRAAPEPPRRRGAGRAGAC</sequence>
<keyword evidence="1 6" id="KW-0436">Ligase</keyword>
<keyword evidence="4 6" id="KW-0067">ATP-binding</keyword>
<protein>
    <recommendedName>
        <fullName evidence="6">tRNA(Ile)-lysidine synthase</fullName>
        <ecNumber evidence="6">6.3.4.19</ecNumber>
    </recommendedName>
    <alternativeName>
        <fullName evidence="6">tRNA(Ile)-2-lysyl-cytidine synthase</fullName>
    </alternativeName>
    <alternativeName>
        <fullName evidence="6">tRNA(Ile)-lysidine synthetase</fullName>
    </alternativeName>
</protein>
<evidence type="ECO:0000256" key="5">
    <source>
        <dbReference type="ARBA" id="ARBA00048539"/>
    </source>
</evidence>
<dbReference type="Pfam" id="PF01171">
    <property type="entry name" value="ATP_bind_3"/>
    <property type="match status" value="1"/>
</dbReference>
<dbReference type="InterPro" id="IPR011063">
    <property type="entry name" value="TilS/TtcA_N"/>
</dbReference>
<dbReference type="InterPro" id="IPR014729">
    <property type="entry name" value="Rossmann-like_a/b/a_fold"/>
</dbReference>
<evidence type="ECO:0000256" key="1">
    <source>
        <dbReference type="ARBA" id="ARBA00022598"/>
    </source>
</evidence>
<keyword evidence="6" id="KW-0963">Cytoplasm</keyword>
<accession>A0ABV7LDI5</accession>
<dbReference type="Proteomes" id="UP001595536">
    <property type="component" value="Unassembled WGS sequence"/>
</dbReference>
<keyword evidence="3 6" id="KW-0547">Nucleotide-binding</keyword>
<dbReference type="PANTHER" id="PTHR43033:SF1">
    <property type="entry name" value="TRNA(ILE)-LYSIDINE SYNTHASE-RELATED"/>
    <property type="match status" value="1"/>
</dbReference>
<keyword evidence="9" id="KW-1185">Reference proteome</keyword>
<dbReference type="PANTHER" id="PTHR43033">
    <property type="entry name" value="TRNA(ILE)-LYSIDINE SYNTHASE-RELATED"/>
    <property type="match status" value="1"/>
</dbReference>
<dbReference type="InterPro" id="IPR012094">
    <property type="entry name" value="tRNA_Ile_lys_synt"/>
</dbReference>
<dbReference type="CDD" id="cd01992">
    <property type="entry name" value="TilS_N"/>
    <property type="match status" value="1"/>
</dbReference>
<gene>
    <name evidence="6 8" type="primary">tilS</name>
    <name evidence="8" type="ORF">ACFOEX_06535</name>
</gene>
<name>A0ABV7LDI5_9HYPH</name>
<evidence type="ECO:0000256" key="2">
    <source>
        <dbReference type="ARBA" id="ARBA00022694"/>
    </source>
</evidence>
<keyword evidence="2 6" id="KW-0819">tRNA processing</keyword>
<feature type="binding site" evidence="6">
    <location>
        <begin position="37"/>
        <end position="42"/>
    </location>
    <ligand>
        <name>ATP</name>
        <dbReference type="ChEBI" id="CHEBI:30616"/>
    </ligand>
</feature>
<dbReference type="EC" id="6.3.4.19" evidence="6"/>
<proteinExistence type="inferred from homology"/>